<dbReference type="InterPro" id="IPR010905">
    <property type="entry name" value="Glyco_hydro_88"/>
</dbReference>
<keyword evidence="1 5" id="KW-0378">Hydrolase</keyword>
<dbReference type="GO" id="GO:0052757">
    <property type="term" value="F:chondroitin hydrolase activity"/>
    <property type="evidence" value="ECO:0007669"/>
    <property type="project" value="TreeGrafter"/>
</dbReference>
<feature type="binding site" evidence="4">
    <location>
        <position position="225"/>
    </location>
    <ligand>
        <name>substrate</name>
    </ligand>
</feature>
<dbReference type="Proteomes" id="UP000263014">
    <property type="component" value="Unassembled WGS sequence"/>
</dbReference>
<comment type="caution">
    <text evidence="5">The sequence shown here is derived from an EMBL/GenBank/DDBJ whole genome shotgun (WGS) entry which is preliminary data.</text>
</comment>
<reference evidence="5 6" key="1">
    <citation type="submission" date="2018-08" db="EMBL/GenBank/DDBJ databases">
        <title>A genome reference for cultivated species of the human gut microbiota.</title>
        <authorList>
            <person name="Zou Y."/>
            <person name="Xue W."/>
            <person name="Luo G."/>
        </authorList>
    </citation>
    <scope>NUCLEOTIDE SEQUENCE [LARGE SCALE GENOMIC DNA]</scope>
    <source>
        <strain evidence="5 6">TM09-12</strain>
    </source>
</reference>
<dbReference type="Gene3D" id="1.50.10.10">
    <property type="match status" value="1"/>
</dbReference>
<dbReference type="InterPro" id="IPR052369">
    <property type="entry name" value="UG_Glycosaminoglycan_Hydrolase"/>
</dbReference>
<evidence type="ECO:0000256" key="2">
    <source>
        <dbReference type="ARBA" id="ARBA00038358"/>
    </source>
</evidence>
<dbReference type="InterPro" id="IPR008928">
    <property type="entry name" value="6-hairpin_glycosidase_sf"/>
</dbReference>
<evidence type="ECO:0000313" key="6">
    <source>
        <dbReference type="Proteomes" id="UP000263014"/>
    </source>
</evidence>
<proteinExistence type="inferred from homology"/>
<dbReference type="Pfam" id="PF07470">
    <property type="entry name" value="Glyco_hydro_88"/>
    <property type="match status" value="1"/>
</dbReference>
<dbReference type="PANTHER" id="PTHR36845">
    <property type="entry name" value="HYDROLASE, PUTATIVE (AFU_ORTHOLOGUE AFUA_7G05090)-RELATED"/>
    <property type="match status" value="1"/>
</dbReference>
<evidence type="ECO:0000256" key="1">
    <source>
        <dbReference type="ARBA" id="ARBA00022801"/>
    </source>
</evidence>
<dbReference type="GO" id="GO:0000272">
    <property type="term" value="P:polysaccharide catabolic process"/>
    <property type="evidence" value="ECO:0007669"/>
    <property type="project" value="TreeGrafter"/>
</dbReference>
<name>A0A374NXU9_9FIRM</name>
<dbReference type="RefSeq" id="WP_117632064.1">
    <property type="nucleotide sequence ID" value="NZ_QSON01000025.1"/>
</dbReference>
<feature type="binding site" evidence="4">
    <location>
        <position position="229"/>
    </location>
    <ligand>
        <name>substrate</name>
    </ligand>
</feature>
<comment type="similarity">
    <text evidence="2">Belongs to the glycosyl hydrolase 88 family.</text>
</comment>
<evidence type="ECO:0000256" key="4">
    <source>
        <dbReference type="PIRSR" id="PIRSR610905-2"/>
    </source>
</evidence>
<evidence type="ECO:0000256" key="3">
    <source>
        <dbReference type="PIRSR" id="PIRSR610905-1"/>
    </source>
</evidence>
<evidence type="ECO:0000313" key="5">
    <source>
        <dbReference type="EMBL" id="RGI96176.1"/>
    </source>
</evidence>
<feature type="binding site" evidence="4">
    <location>
        <position position="92"/>
    </location>
    <ligand>
        <name>substrate</name>
    </ligand>
</feature>
<dbReference type="InterPro" id="IPR012341">
    <property type="entry name" value="6hp_glycosidase-like_sf"/>
</dbReference>
<feature type="active site" description="Nucleophile" evidence="3">
    <location>
        <position position="92"/>
    </location>
</feature>
<gene>
    <name evidence="5" type="ORF">DXD79_30130</name>
</gene>
<dbReference type="EMBL" id="QSON01000025">
    <property type="protein sequence ID" value="RGI96176.1"/>
    <property type="molecule type" value="Genomic_DNA"/>
</dbReference>
<protein>
    <submittedName>
        <fullName evidence="5">Glycosyl hydrolase</fullName>
    </submittedName>
</protein>
<dbReference type="SUPFAM" id="SSF48208">
    <property type="entry name" value="Six-hairpin glycosidases"/>
    <property type="match status" value="1"/>
</dbReference>
<sequence length="373" mass="42035">MTDKIFIEAYNDAAAKVERNSGRIGLAFPQAVPDGEREYNREEPDYWTGGFWGGQLWLAYRALKKEPLRELARAIEEAQDVPLNEFTKLHHDVGFMWLPTAVLDYRLTGREESRVRGLKAAAILASRFNLNGRFIRAWNEENRENSQGLAIIDCLMNLPLLYWASRELNDPRYAQIARAHTDTVLAHFVREDATVPHIVEFDAGTGAYRGPAVGQGKSPDSAWSRGQAWAVYGFAAAYRETGEACYLRTAERMAKRFFENLPEDGIPYWDFCSDEKDRYARDSTAACVAASGMLEIAGLTKEDREKEYFTGCAGKILENIITNVADFGDDTQGIVRMGTVNYAQKRYINTSVIYGDFYFIEALGKMQGLTGAF</sequence>
<accession>A0A374NXU9</accession>
<feature type="binding site" evidence="4">
    <location>
        <position position="153"/>
    </location>
    <ligand>
        <name>substrate</name>
    </ligand>
</feature>
<dbReference type="PANTHER" id="PTHR36845:SF1">
    <property type="entry name" value="HYDROLASE, PUTATIVE (AFU_ORTHOLOGUE AFUA_7G05090)-RELATED"/>
    <property type="match status" value="1"/>
</dbReference>
<organism evidence="5 6">
    <name type="scientific">Hungatella hathewayi</name>
    <dbReference type="NCBI Taxonomy" id="154046"/>
    <lineage>
        <taxon>Bacteria</taxon>
        <taxon>Bacillati</taxon>
        <taxon>Bacillota</taxon>
        <taxon>Clostridia</taxon>
        <taxon>Lachnospirales</taxon>
        <taxon>Lachnospiraceae</taxon>
        <taxon>Hungatella</taxon>
    </lineage>
</organism>
<feature type="active site" description="Proton donor" evidence="3">
    <location>
        <position position="153"/>
    </location>
</feature>
<dbReference type="AlphaFoldDB" id="A0A374NXU9"/>